<accession>A0ABN0U6S1</accession>
<keyword evidence="3" id="KW-1185">Reference proteome</keyword>
<sequence length="225" mass="23391">MRHAGAYGTAVRRLRPGSAAWPGQTASIDGRTIHAHDTGTGGFPAFWLHGTPNTGAPPEPLFADADRLGLRWVSYDRPGHGGSTRTPGRDVASAARDVAAVADALDLDRFAVVGHSGGAPHAPTCAALPPSRVTAAVVSAGRAEKEAYEAAGVEYDPEFTDADLAALDGPWSWFERVAGPAPASGPGGPVDDDLAYVSPWGFDPGPLDVPALFPPDALDWVARRR</sequence>
<protein>
    <recommendedName>
        <fullName evidence="1">AB hydrolase-1 domain-containing protein</fullName>
    </recommendedName>
</protein>
<feature type="domain" description="AB hydrolase-1" evidence="1">
    <location>
        <begin position="48"/>
        <end position="180"/>
    </location>
</feature>
<dbReference type="PANTHER" id="PTHR43433:SF4">
    <property type="entry name" value="NON-HEME CHLOROPEROXIDASE-RELATED"/>
    <property type="match status" value="1"/>
</dbReference>
<dbReference type="Proteomes" id="UP001500416">
    <property type="component" value="Unassembled WGS sequence"/>
</dbReference>
<gene>
    <name evidence="2" type="ORF">GCM10010492_44510</name>
</gene>
<dbReference type="Gene3D" id="3.40.50.1820">
    <property type="entry name" value="alpha/beta hydrolase"/>
    <property type="match status" value="1"/>
</dbReference>
<proteinExistence type="predicted"/>
<dbReference type="EMBL" id="BAAABU010000010">
    <property type="protein sequence ID" value="GAA0240465.1"/>
    <property type="molecule type" value="Genomic_DNA"/>
</dbReference>
<evidence type="ECO:0000259" key="1">
    <source>
        <dbReference type="Pfam" id="PF00561"/>
    </source>
</evidence>
<dbReference type="RefSeq" id="WP_343935778.1">
    <property type="nucleotide sequence ID" value="NZ_BAAABU010000010.1"/>
</dbReference>
<dbReference type="InterPro" id="IPR000073">
    <property type="entry name" value="AB_hydrolase_1"/>
</dbReference>
<dbReference type="InterPro" id="IPR029058">
    <property type="entry name" value="AB_hydrolase_fold"/>
</dbReference>
<name>A0ABN0U6S1_9PSEU</name>
<dbReference type="InterPro" id="IPR050471">
    <property type="entry name" value="AB_hydrolase"/>
</dbReference>
<reference evidence="2 3" key="1">
    <citation type="journal article" date="2019" name="Int. J. Syst. Evol. Microbiol.">
        <title>The Global Catalogue of Microorganisms (GCM) 10K type strain sequencing project: providing services to taxonomists for standard genome sequencing and annotation.</title>
        <authorList>
            <consortium name="The Broad Institute Genomics Platform"/>
            <consortium name="The Broad Institute Genome Sequencing Center for Infectious Disease"/>
            <person name="Wu L."/>
            <person name="Ma J."/>
        </authorList>
    </citation>
    <scope>NUCLEOTIDE SEQUENCE [LARGE SCALE GENOMIC DNA]</scope>
    <source>
        <strain evidence="2 3">JCM 3380</strain>
    </source>
</reference>
<evidence type="ECO:0000313" key="3">
    <source>
        <dbReference type="Proteomes" id="UP001500416"/>
    </source>
</evidence>
<organism evidence="2 3">
    <name type="scientific">Saccharothrix mutabilis subsp. mutabilis</name>
    <dbReference type="NCBI Taxonomy" id="66855"/>
    <lineage>
        <taxon>Bacteria</taxon>
        <taxon>Bacillati</taxon>
        <taxon>Actinomycetota</taxon>
        <taxon>Actinomycetes</taxon>
        <taxon>Pseudonocardiales</taxon>
        <taxon>Pseudonocardiaceae</taxon>
        <taxon>Saccharothrix</taxon>
    </lineage>
</organism>
<evidence type="ECO:0000313" key="2">
    <source>
        <dbReference type="EMBL" id="GAA0240465.1"/>
    </source>
</evidence>
<dbReference type="PANTHER" id="PTHR43433">
    <property type="entry name" value="HYDROLASE, ALPHA/BETA FOLD FAMILY PROTEIN"/>
    <property type="match status" value="1"/>
</dbReference>
<dbReference type="SUPFAM" id="SSF53474">
    <property type="entry name" value="alpha/beta-Hydrolases"/>
    <property type="match status" value="1"/>
</dbReference>
<comment type="caution">
    <text evidence="2">The sequence shown here is derived from an EMBL/GenBank/DDBJ whole genome shotgun (WGS) entry which is preliminary data.</text>
</comment>
<dbReference type="Pfam" id="PF00561">
    <property type="entry name" value="Abhydrolase_1"/>
    <property type="match status" value="1"/>
</dbReference>